<keyword evidence="3" id="KW-1185">Reference proteome</keyword>
<dbReference type="Proteomes" id="UP000051054">
    <property type="component" value="Unassembled WGS sequence"/>
</dbReference>
<dbReference type="PATRIC" id="fig|1423755.3.peg.514"/>
<accession>A0A0R1WW09</accession>
<feature type="domain" description="Orange" evidence="1">
    <location>
        <begin position="1"/>
        <end position="22"/>
    </location>
</feature>
<dbReference type="EMBL" id="AZGD01000087">
    <property type="protein sequence ID" value="KRM19171.1"/>
    <property type="molecule type" value="Genomic_DNA"/>
</dbReference>
<comment type="caution">
    <text evidence="2">The sequence shown here is derived from an EMBL/GenBank/DDBJ whole genome shotgun (WGS) entry which is preliminary data.</text>
</comment>
<dbReference type="GO" id="GO:0003677">
    <property type="term" value="F:DNA binding"/>
    <property type="evidence" value="ECO:0007669"/>
    <property type="project" value="InterPro"/>
</dbReference>
<dbReference type="GO" id="GO:0006355">
    <property type="term" value="P:regulation of DNA-templated transcription"/>
    <property type="evidence" value="ECO:0007669"/>
    <property type="project" value="InterPro"/>
</dbReference>
<evidence type="ECO:0000313" key="2">
    <source>
        <dbReference type="EMBL" id="KRM19171.1"/>
    </source>
</evidence>
<dbReference type="InterPro" id="IPR003650">
    <property type="entry name" value="Orange_dom"/>
</dbReference>
<reference evidence="2 3" key="1">
    <citation type="journal article" date="2015" name="Genome Announc.">
        <title>Expanding the biotechnology potential of lactobacilli through comparative genomics of 213 strains and associated genera.</title>
        <authorList>
            <person name="Sun Z."/>
            <person name="Harris H.M."/>
            <person name="McCann A."/>
            <person name="Guo C."/>
            <person name="Argimon S."/>
            <person name="Zhang W."/>
            <person name="Yang X."/>
            <person name="Jeffery I.B."/>
            <person name="Cooney J.C."/>
            <person name="Kagawa T.F."/>
            <person name="Liu W."/>
            <person name="Song Y."/>
            <person name="Salvetti E."/>
            <person name="Wrobel A."/>
            <person name="Rasinkangas P."/>
            <person name="Parkhill J."/>
            <person name="Rea M.C."/>
            <person name="O'Sullivan O."/>
            <person name="Ritari J."/>
            <person name="Douillard F.P."/>
            <person name="Paul Ross R."/>
            <person name="Yang R."/>
            <person name="Briner A.E."/>
            <person name="Felis G.E."/>
            <person name="de Vos W.M."/>
            <person name="Barrangou R."/>
            <person name="Klaenhammer T.R."/>
            <person name="Caufield P.W."/>
            <person name="Cui Y."/>
            <person name="Zhang H."/>
            <person name="O'Toole P.W."/>
        </authorList>
    </citation>
    <scope>NUCLEOTIDE SEQUENCE [LARGE SCALE GENOMIC DNA]</scope>
    <source>
        <strain evidence="2 3">DSM 18933</strain>
    </source>
</reference>
<evidence type="ECO:0000313" key="3">
    <source>
        <dbReference type="Proteomes" id="UP000051054"/>
    </source>
</evidence>
<protein>
    <recommendedName>
        <fullName evidence="1">Orange domain-containing protein</fullName>
    </recommendedName>
</protein>
<gene>
    <name evidence="2" type="ORF">FC40_GL000464</name>
</gene>
<name>A0A0R1WW09_9LACO</name>
<organism evidence="2 3">
    <name type="scientific">Ligilactobacillus hayakitensis DSM 18933 = JCM 14209</name>
    <dbReference type="NCBI Taxonomy" id="1423755"/>
    <lineage>
        <taxon>Bacteria</taxon>
        <taxon>Bacillati</taxon>
        <taxon>Bacillota</taxon>
        <taxon>Bacilli</taxon>
        <taxon>Lactobacillales</taxon>
        <taxon>Lactobacillaceae</taxon>
        <taxon>Ligilactobacillus</taxon>
    </lineage>
</organism>
<proteinExistence type="predicted"/>
<evidence type="ECO:0000259" key="1">
    <source>
        <dbReference type="PROSITE" id="PS51054"/>
    </source>
</evidence>
<dbReference type="PROSITE" id="PS51054">
    <property type="entry name" value="ORANGE"/>
    <property type="match status" value="1"/>
</dbReference>
<sequence length="111" mass="13584">MEGIRLNDEKYDKMVKRILENLQPYFKLQKINTIYSIQVVDNPYQKKYNFFFVIAKKKQRTRSIPIGILHDYRMEALEELCHQLKQKVDFTLRFENFEAQTWDDGRKIYDI</sequence>
<dbReference type="AlphaFoldDB" id="A0A0R1WW09"/>
<dbReference type="STRING" id="1423755.FC40_GL000464"/>